<dbReference type="PANTHER" id="PTHR22847:SF637">
    <property type="entry name" value="WD REPEAT DOMAIN 5B"/>
    <property type="match status" value="1"/>
</dbReference>
<dbReference type="Pfam" id="PF24883">
    <property type="entry name" value="NPHP3_N"/>
    <property type="match status" value="1"/>
</dbReference>
<feature type="repeat" description="WD" evidence="3">
    <location>
        <begin position="680"/>
        <end position="721"/>
    </location>
</feature>
<feature type="region of interest" description="Disordered" evidence="4">
    <location>
        <begin position="1"/>
        <end position="25"/>
    </location>
</feature>
<dbReference type="EMBL" id="ML179170">
    <property type="protein sequence ID" value="THU96708.1"/>
    <property type="molecule type" value="Genomic_DNA"/>
</dbReference>
<dbReference type="InterPro" id="IPR036322">
    <property type="entry name" value="WD40_repeat_dom_sf"/>
</dbReference>
<dbReference type="InterPro" id="IPR015943">
    <property type="entry name" value="WD40/YVTN_repeat-like_dom_sf"/>
</dbReference>
<keyword evidence="7" id="KW-1185">Reference proteome</keyword>
<feature type="repeat" description="WD" evidence="3">
    <location>
        <begin position="766"/>
        <end position="807"/>
    </location>
</feature>
<dbReference type="SUPFAM" id="SSF50978">
    <property type="entry name" value="WD40 repeat-like"/>
    <property type="match status" value="2"/>
</dbReference>
<keyword evidence="2" id="KW-0677">Repeat</keyword>
<feature type="repeat" description="WD" evidence="3">
    <location>
        <begin position="422"/>
        <end position="463"/>
    </location>
</feature>
<dbReference type="InterPro" id="IPR056884">
    <property type="entry name" value="NPHP3-like_N"/>
</dbReference>
<feature type="repeat" description="WD" evidence="3">
    <location>
        <begin position="723"/>
        <end position="764"/>
    </location>
</feature>
<feature type="repeat" description="WD" evidence="3">
    <location>
        <begin position="939"/>
        <end position="979"/>
    </location>
</feature>
<dbReference type="InterPro" id="IPR020472">
    <property type="entry name" value="WD40_PAC1"/>
</dbReference>
<feature type="repeat" description="WD" evidence="3">
    <location>
        <begin position="809"/>
        <end position="850"/>
    </location>
</feature>
<accession>A0A4S8M4M4</accession>
<feature type="repeat" description="WD" evidence="3">
    <location>
        <begin position="465"/>
        <end position="506"/>
    </location>
</feature>
<feature type="repeat" description="WD" evidence="3">
    <location>
        <begin position="853"/>
        <end position="894"/>
    </location>
</feature>
<feature type="repeat" description="WD" evidence="3">
    <location>
        <begin position="551"/>
        <end position="592"/>
    </location>
</feature>
<dbReference type="InterPro" id="IPR011044">
    <property type="entry name" value="Quino_amine_DH_bsu"/>
</dbReference>
<dbReference type="InterPro" id="IPR019775">
    <property type="entry name" value="WD40_repeat_CS"/>
</dbReference>
<proteinExistence type="predicted"/>
<name>A0A4S8M4M4_DENBC</name>
<dbReference type="PROSITE" id="PS00678">
    <property type="entry name" value="WD_REPEATS_1"/>
    <property type="match status" value="14"/>
</dbReference>
<evidence type="ECO:0000256" key="4">
    <source>
        <dbReference type="SAM" id="MobiDB-lite"/>
    </source>
</evidence>
<feature type="domain" description="Nephrocystin 3-like N-terminal" evidence="5">
    <location>
        <begin position="103"/>
        <end position="260"/>
    </location>
</feature>
<dbReference type="FunFam" id="2.130.10.10:FF:000228">
    <property type="entry name" value="COMPASS-like H3K4 histone methylase component WDR5A"/>
    <property type="match status" value="1"/>
</dbReference>
<feature type="repeat" description="WD" evidence="3">
    <location>
        <begin position="896"/>
        <end position="937"/>
    </location>
</feature>
<evidence type="ECO:0000256" key="1">
    <source>
        <dbReference type="ARBA" id="ARBA00022574"/>
    </source>
</evidence>
<evidence type="ECO:0000313" key="6">
    <source>
        <dbReference type="EMBL" id="THU96708.1"/>
    </source>
</evidence>
<organism evidence="6 7">
    <name type="scientific">Dendrothele bispora (strain CBS 962.96)</name>
    <dbReference type="NCBI Taxonomy" id="1314807"/>
    <lineage>
        <taxon>Eukaryota</taxon>
        <taxon>Fungi</taxon>
        <taxon>Dikarya</taxon>
        <taxon>Basidiomycota</taxon>
        <taxon>Agaricomycotina</taxon>
        <taxon>Agaricomycetes</taxon>
        <taxon>Agaricomycetidae</taxon>
        <taxon>Agaricales</taxon>
        <taxon>Agaricales incertae sedis</taxon>
        <taxon>Dendrothele</taxon>
    </lineage>
</organism>
<dbReference type="InterPro" id="IPR016346">
    <property type="entry name" value="G-protein_beta_1-5"/>
</dbReference>
<dbReference type="SUPFAM" id="SSF52540">
    <property type="entry name" value="P-loop containing nucleoside triphosphate hydrolases"/>
    <property type="match status" value="1"/>
</dbReference>
<dbReference type="SMART" id="SM00320">
    <property type="entry name" value="WD40"/>
    <property type="match status" value="14"/>
</dbReference>
<feature type="repeat" description="WD" evidence="3">
    <location>
        <begin position="594"/>
        <end position="635"/>
    </location>
</feature>
<feature type="repeat" description="WD" evidence="3">
    <location>
        <begin position="508"/>
        <end position="549"/>
    </location>
</feature>
<keyword evidence="1 3" id="KW-0853">WD repeat</keyword>
<sequence length="1109" mass="121357">MSLDNSDNDNPAAVEGREGAGSVISSLQVSQQPSVRIFQDASGNQFDNTNINIVGRDFIQHTNINTGRNPDAFLREKLNPILNPVRKLDFCMEGTRKQLMQDLCEWALSSQNTLAWIYGIAGTGKSAVAVTLAERFRGMQDQITLALTFHCVKGQETSNLSLLVPTICYQLANVCPGYKEALIDLFNKDQSLIGSGIPLHEQFNLLLSVSLFQEVGGKKIAIIIDGLDEWGTESDQKALVQGMTDLTCQVQQLLIIITSRPLRTETMIELEGKVRKFDLSANYNASADIKLLVENRLPSTIHDSQKINGIVEKAEGLFIWAVVALEFIKIHVDQKEAVGKIITTGKGDNGGDHPYGGLDGLYRLVLDKHFSGTSNEKYFKEVMGCILATMEPISTSALRQMLDTQKIDPSITQAVLDNLREVVFDRNELRAIGYSPDGRHVATGSSNCTVRIWDTQTGKQVGQPLQGHTYPVTSVAYSPDVRYVASGSYDHTVRIWDTQSGKQAGQPFQGHTDIVTSVAYSPDGRHVASGSDDHTVRIWDTQTSKQVSQPFQGHTSKVRSVAYSPDGRHVASGSDDLTVRIWDIQTGKQVGRPLQGHTFEVTSVAYSPDGRHVASGSDDHTVRIWDTQTGKQVGQPLQGHTYPVTSIAYSPDGRHVVSGSDDHTVRIWDTHTGKQAGHPLQGHTDWVTSVAYSPDGRHVASGSLDHTVRIWDTQTGNQVGQSLQGHTSLVRSVAYSPDGRHVASGFSDHTVRIWDTQTGKQVGRPLQGHTYSVTSVAYSPDGRHVASGSNDDTVRIWNTQTGKRVGQPLQGHTDLVKSVAYSPDGRHVASGSLDHTVRLWDTQTGKQVGQPLWQGHTSPVTSVAYSPDGRHVASGSSDHTVRIWDTQTSKQVGQPLQGHTNTVTSVSYSPDGKHVASGSYDHTVRIWDIQTGKQVGQPLQGHTNTVTSVAYSPDGHVASGSDDHNVRIWDTETGKQVGQPLQGHTDQVTSVAYSPNGRHVASGSDDHTVRIWDTQNAGYIESYQQISHAHSPDSHSCFINSQGWLCYSDEITPNPSLILWIPPPLRGGFSDSRQILTFPPDAINSAVQVNWDNFAYGSNWTQVWNDNDD</sequence>
<dbReference type="InterPro" id="IPR027417">
    <property type="entry name" value="P-loop_NTPase"/>
</dbReference>
<dbReference type="Pfam" id="PF00400">
    <property type="entry name" value="WD40"/>
    <property type="match status" value="7"/>
</dbReference>
<feature type="repeat" description="WD" evidence="3">
    <location>
        <begin position="981"/>
        <end position="1022"/>
    </location>
</feature>
<dbReference type="GO" id="GO:0035097">
    <property type="term" value="C:histone methyltransferase complex"/>
    <property type="evidence" value="ECO:0007669"/>
    <property type="project" value="UniProtKB-ARBA"/>
</dbReference>
<reference evidence="6 7" key="1">
    <citation type="journal article" date="2019" name="Nat. Ecol. Evol.">
        <title>Megaphylogeny resolves global patterns of mushroom evolution.</title>
        <authorList>
            <person name="Varga T."/>
            <person name="Krizsan K."/>
            <person name="Foldi C."/>
            <person name="Dima B."/>
            <person name="Sanchez-Garcia M."/>
            <person name="Sanchez-Ramirez S."/>
            <person name="Szollosi G.J."/>
            <person name="Szarkandi J.G."/>
            <person name="Papp V."/>
            <person name="Albert L."/>
            <person name="Andreopoulos W."/>
            <person name="Angelini C."/>
            <person name="Antonin V."/>
            <person name="Barry K.W."/>
            <person name="Bougher N.L."/>
            <person name="Buchanan P."/>
            <person name="Buyck B."/>
            <person name="Bense V."/>
            <person name="Catcheside P."/>
            <person name="Chovatia M."/>
            <person name="Cooper J."/>
            <person name="Damon W."/>
            <person name="Desjardin D."/>
            <person name="Finy P."/>
            <person name="Geml J."/>
            <person name="Haridas S."/>
            <person name="Hughes K."/>
            <person name="Justo A."/>
            <person name="Karasinski D."/>
            <person name="Kautmanova I."/>
            <person name="Kiss B."/>
            <person name="Kocsube S."/>
            <person name="Kotiranta H."/>
            <person name="LaButti K.M."/>
            <person name="Lechner B.E."/>
            <person name="Liimatainen K."/>
            <person name="Lipzen A."/>
            <person name="Lukacs Z."/>
            <person name="Mihaltcheva S."/>
            <person name="Morgado L.N."/>
            <person name="Niskanen T."/>
            <person name="Noordeloos M.E."/>
            <person name="Ohm R.A."/>
            <person name="Ortiz-Santana B."/>
            <person name="Ovrebo C."/>
            <person name="Racz N."/>
            <person name="Riley R."/>
            <person name="Savchenko A."/>
            <person name="Shiryaev A."/>
            <person name="Soop K."/>
            <person name="Spirin V."/>
            <person name="Szebenyi C."/>
            <person name="Tomsovsky M."/>
            <person name="Tulloss R.E."/>
            <person name="Uehling J."/>
            <person name="Grigoriev I.V."/>
            <person name="Vagvolgyi C."/>
            <person name="Papp T."/>
            <person name="Martin F.M."/>
            <person name="Miettinen O."/>
            <person name="Hibbett D.S."/>
            <person name="Nagy L.G."/>
        </authorList>
    </citation>
    <scope>NUCLEOTIDE SEQUENCE [LARGE SCALE GENOMIC DNA]</scope>
    <source>
        <strain evidence="6 7">CBS 962.96</strain>
    </source>
</reference>
<dbReference type="InterPro" id="IPR001680">
    <property type="entry name" value="WD40_rpt"/>
</dbReference>
<feature type="repeat" description="WD" evidence="3">
    <location>
        <begin position="637"/>
        <end position="678"/>
    </location>
</feature>
<evidence type="ECO:0000259" key="5">
    <source>
        <dbReference type="Pfam" id="PF24883"/>
    </source>
</evidence>
<dbReference type="PROSITE" id="PS50294">
    <property type="entry name" value="WD_REPEATS_REGION"/>
    <property type="match status" value="14"/>
</dbReference>
<dbReference type="SUPFAM" id="SSF50969">
    <property type="entry name" value="YVTN repeat-like/Quinoprotein amine dehydrogenase"/>
    <property type="match status" value="1"/>
</dbReference>
<evidence type="ECO:0000256" key="3">
    <source>
        <dbReference type="PROSITE-ProRule" id="PRU00221"/>
    </source>
</evidence>
<dbReference type="Pfam" id="PF25391">
    <property type="entry name" value="WD40_Gbeta"/>
    <property type="match status" value="1"/>
</dbReference>
<dbReference type="OrthoDB" id="3013334at2759"/>
<gene>
    <name evidence="6" type="ORF">K435DRAFT_858270</name>
</gene>
<dbReference type="Proteomes" id="UP000297245">
    <property type="component" value="Unassembled WGS sequence"/>
</dbReference>
<dbReference type="Gene3D" id="3.40.50.300">
    <property type="entry name" value="P-loop containing nucleotide triphosphate hydrolases"/>
    <property type="match status" value="1"/>
</dbReference>
<evidence type="ECO:0000256" key="2">
    <source>
        <dbReference type="ARBA" id="ARBA00022737"/>
    </source>
</evidence>
<dbReference type="AlphaFoldDB" id="A0A4S8M4M4"/>
<dbReference type="PROSITE" id="PS50082">
    <property type="entry name" value="WD_REPEATS_2"/>
    <property type="match status" value="14"/>
</dbReference>
<dbReference type="Gene3D" id="2.130.10.10">
    <property type="entry name" value="YVTN repeat-like/Quinoprotein amine dehydrogenase"/>
    <property type="match status" value="7"/>
</dbReference>
<evidence type="ECO:0000313" key="7">
    <source>
        <dbReference type="Proteomes" id="UP000297245"/>
    </source>
</evidence>
<dbReference type="CDD" id="cd00200">
    <property type="entry name" value="WD40"/>
    <property type="match status" value="3"/>
</dbReference>
<dbReference type="PRINTS" id="PR00320">
    <property type="entry name" value="GPROTEINBRPT"/>
</dbReference>
<protein>
    <submittedName>
        <fullName evidence="6">WD40 repeat-like protein</fullName>
    </submittedName>
</protein>
<dbReference type="PANTHER" id="PTHR22847">
    <property type="entry name" value="WD40 REPEAT PROTEIN"/>
    <property type="match status" value="1"/>
</dbReference>